<dbReference type="EMBL" id="JFFI01002608">
    <property type="protein sequence ID" value="KXH28627.1"/>
    <property type="molecule type" value="Genomic_DNA"/>
</dbReference>
<reference evidence="1 2" key="1">
    <citation type="submission" date="2014-02" db="EMBL/GenBank/DDBJ databases">
        <title>The genome sequence of Colletotrichum salicis CBS 607.94.</title>
        <authorList>
            <person name="Baroncelli R."/>
            <person name="Thon M.R."/>
        </authorList>
    </citation>
    <scope>NUCLEOTIDE SEQUENCE [LARGE SCALE GENOMIC DNA]</scope>
    <source>
        <strain evidence="1 2">CBS 607.94</strain>
    </source>
</reference>
<organism evidence="1 2">
    <name type="scientific">Colletotrichum salicis</name>
    <dbReference type="NCBI Taxonomy" id="1209931"/>
    <lineage>
        <taxon>Eukaryota</taxon>
        <taxon>Fungi</taxon>
        <taxon>Dikarya</taxon>
        <taxon>Ascomycota</taxon>
        <taxon>Pezizomycotina</taxon>
        <taxon>Sordariomycetes</taxon>
        <taxon>Hypocreomycetidae</taxon>
        <taxon>Glomerellales</taxon>
        <taxon>Glomerellaceae</taxon>
        <taxon>Colletotrichum</taxon>
        <taxon>Colletotrichum acutatum species complex</taxon>
    </lineage>
</organism>
<evidence type="ECO:0000313" key="2">
    <source>
        <dbReference type="Proteomes" id="UP000070121"/>
    </source>
</evidence>
<dbReference type="PANTHER" id="PTHR37535">
    <property type="entry name" value="FLUG DOMAIN PROTEIN"/>
    <property type="match status" value="1"/>
</dbReference>
<sequence>MPRPVVPDCRPRQTKASADFLKRFTDQETQRRIANQPKSFSAKEHADLRKQLQNVNFIKPRYADETEINIAVDLGEWQAALENVTRETMMSFFLRVSEWSIGKIKSWGTMQVYIRQFQQLYTTVTGRYLDRNDAKELYKLKGVKSLDHECGKDTENVDYDDQLPQDKDSLLLDRLLLQETTGRGRPKALCYEDILMMIVRHPVTGRAVPAMAVKFIHHKGADNKPRPTVFFFTPARKLIFCAVSTIIALALHDQAFDAASLTDATQVLRAEVRGPVQSTALRWKQSMLKVPIFRKLSGSALAVDEAMSYSKLRDDMGRQSLDAGFEKAWTPRFARRGAANAANGRLR</sequence>
<proteinExistence type="predicted"/>
<dbReference type="PANTHER" id="PTHR37535:SF4">
    <property type="entry name" value="FLUG DOMAIN-CONTAINING PROTEIN"/>
    <property type="match status" value="1"/>
</dbReference>
<comment type="caution">
    <text evidence="1">The sequence shown here is derived from an EMBL/GenBank/DDBJ whole genome shotgun (WGS) entry which is preliminary data.</text>
</comment>
<evidence type="ECO:0000313" key="1">
    <source>
        <dbReference type="EMBL" id="KXH28627.1"/>
    </source>
</evidence>
<dbReference type="AlphaFoldDB" id="A0A135RYP0"/>
<keyword evidence="2" id="KW-1185">Reference proteome</keyword>
<accession>A0A135RYP0</accession>
<dbReference type="OrthoDB" id="4841589at2759"/>
<name>A0A135RYP0_9PEZI</name>
<dbReference type="Pfam" id="PF11917">
    <property type="entry name" value="DUF3435"/>
    <property type="match status" value="1"/>
</dbReference>
<dbReference type="STRING" id="1209931.A0A135RYP0"/>
<dbReference type="Proteomes" id="UP000070121">
    <property type="component" value="Unassembled WGS sequence"/>
</dbReference>
<protein>
    <submittedName>
        <fullName evidence="1">FluG domain-containing protein</fullName>
    </submittedName>
</protein>
<dbReference type="InterPro" id="IPR021842">
    <property type="entry name" value="DUF3435"/>
</dbReference>
<gene>
    <name evidence="1" type="ORF">CSAL01_13599</name>
</gene>